<comment type="caution">
    <text evidence="6">The sequence shown here is derived from an EMBL/GenBank/DDBJ whole genome shotgun (WGS) entry which is preliminary data.</text>
</comment>
<evidence type="ECO:0000256" key="4">
    <source>
        <dbReference type="HAMAP-Rule" id="MF_01914"/>
    </source>
</evidence>
<dbReference type="Gene3D" id="2.60.450.10">
    <property type="entry name" value="Lipopolysaccharide (LPS) transport protein A like domain"/>
    <property type="match status" value="1"/>
</dbReference>
<dbReference type="GO" id="GO:0001530">
    <property type="term" value="F:lipopolysaccharide binding"/>
    <property type="evidence" value="ECO:0007669"/>
    <property type="project" value="InterPro"/>
</dbReference>
<dbReference type="InterPro" id="IPR052037">
    <property type="entry name" value="LPS_export_LptA"/>
</dbReference>
<name>A0A9D2VFS6_9BURK</name>
<comment type="subunit">
    <text evidence="4">Component of the lipopolysaccharide transport and assembly complex.</text>
</comment>
<dbReference type="AlphaFoldDB" id="A0A9D2VFS6"/>
<evidence type="ECO:0000313" key="6">
    <source>
        <dbReference type="EMBL" id="HJH23679.1"/>
    </source>
</evidence>
<dbReference type="EMBL" id="JAATIZ010000002">
    <property type="protein sequence ID" value="NJB65002.1"/>
    <property type="molecule type" value="Genomic_DNA"/>
</dbReference>
<evidence type="ECO:0000256" key="2">
    <source>
        <dbReference type="ARBA" id="ARBA00022729"/>
    </source>
</evidence>
<dbReference type="InterPro" id="IPR014340">
    <property type="entry name" value="LptA"/>
</dbReference>
<feature type="chain" id="PRO_5039772098" description="Lipopolysaccharide export system protein LptA" evidence="4">
    <location>
        <begin position="23"/>
        <end position="187"/>
    </location>
</feature>
<dbReference type="Proteomes" id="UP000700248">
    <property type="component" value="Unassembled WGS sequence"/>
</dbReference>
<dbReference type="NCBIfam" id="TIGR03002">
    <property type="entry name" value="outer_YhbN_LptA"/>
    <property type="match status" value="1"/>
</dbReference>
<dbReference type="PANTHER" id="PTHR36504">
    <property type="entry name" value="LIPOPOLYSACCHARIDE EXPORT SYSTEM PROTEIN LPTA"/>
    <property type="match status" value="1"/>
</dbReference>
<reference evidence="6" key="2">
    <citation type="journal article" date="2021" name="PeerJ">
        <title>Extensive microbial diversity within the chicken gut microbiome revealed by metagenomics and culture.</title>
        <authorList>
            <person name="Gilroy R."/>
            <person name="Ravi A."/>
            <person name="Getino M."/>
            <person name="Pursley I."/>
            <person name="Horton D.L."/>
            <person name="Alikhan N.F."/>
            <person name="Baker D."/>
            <person name="Gharbi K."/>
            <person name="Hall N."/>
            <person name="Watson M."/>
            <person name="Adriaenssens E.M."/>
            <person name="Foster-Nyarko E."/>
            <person name="Jarju S."/>
            <person name="Secka A."/>
            <person name="Antonio M."/>
            <person name="Oren A."/>
            <person name="Chaudhuri R.R."/>
            <person name="La Ragione R."/>
            <person name="Hildebrand F."/>
            <person name="Pallen M.J."/>
        </authorList>
    </citation>
    <scope>NUCLEOTIDE SEQUENCE</scope>
    <source>
        <strain evidence="6">CHK175-13533</strain>
    </source>
</reference>
<comment type="function">
    <text evidence="4">Involved in the assembly of lipopolysaccharide (LPS). Required for the translocation of LPS from the inner membrane to the outer membrane.</text>
</comment>
<feature type="domain" description="Organic solvent tolerance-like N-terminal" evidence="5">
    <location>
        <begin position="31"/>
        <end position="148"/>
    </location>
</feature>
<evidence type="ECO:0000313" key="9">
    <source>
        <dbReference type="Proteomes" id="UP000783934"/>
    </source>
</evidence>
<reference evidence="6" key="3">
    <citation type="submission" date="2021-09" db="EMBL/GenBank/DDBJ databases">
        <authorList>
            <person name="Gilroy R."/>
        </authorList>
    </citation>
    <scope>NUCLEOTIDE SEQUENCE</scope>
    <source>
        <strain evidence="6">CHK175-13533</strain>
    </source>
</reference>
<dbReference type="GO" id="GO:0043165">
    <property type="term" value="P:Gram-negative-bacterium-type cell outer membrane assembly"/>
    <property type="evidence" value="ECO:0007669"/>
    <property type="project" value="UniProtKB-UniRule"/>
</dbReference>
<evidence type="ECO:0000313" key="7">
    <source>
        <dbReference type="EMBL" id="NJB65002.1"/>
    </source>
</evidence>
<evidence type="ECO:0000313" key="8">
    <source>
        <dbReference type="Proteomes" id="UP000700248"/>
    </source>
</evidence>
<dbReference type="PANTHER" id="PTHR36504:SF1">
    <property type="entry name" value="LIPOPOLYSACCHARIDE EXPORT SYSTEM PROTEIN LPTA"/>
    <property type="match status" value="1"/>
</dbReference>
<keyword evidence="2 4" id="KW-0732">Signal</keyword>
<dbReference type="InterPro" id="IPR005653">
    <property type="entry name" value="OstA-like_N"/>
</dbReference>
<keyword evidence="9" id="KW-1185">Reference proteome</keyword>
<dbReference type="GO" id="GO:0009279">
    <property type="term" value="C:cell outer membrane"/>
    <property type="evidence" value="ECO:0007669"/>
    <property type="project" value="TreeGrafter"/>
</dbReference>
<dbReference type="Pfam" id="PF03968">
    <property type="entry name" value="LptD_N"/>
    <property type="match status" value="1"/>
</dbReference>
<proteinExistence type="inferred from homology"/>
<accession>A0A9D2VFS6</accession>
<gene>
    <name evidence="4 6" type="primary">lptA</name>
    <name evidence="7" type="ORF">GGR41_001231</name>
    <name evidence="6" type="ORF">K8U84_03900</name>
</gene>
<dbReference type="GO" id="GO:0030288">
    <property type="term" value="C:outer membrane-bounded periplasmic space"/>
    <property type="evidence" value="ECO:0007669"/>
    <property type="project" value="TreeGrafter"/>
</dbReference>
<dbReference type="GO" id="GO:0015920">
    <property type="term" value="P:lipopolysaccharide transport"/>
    <property type="evidence" value="ECO:0007669"/>
    <property type="project" value="UniProtKB-UniRule"/>
</dbReference>
<reference evidence="7 9" key="1">
    <citation type="submission" date="2020-03" db="EMBL/GenBank/DDBJ databases">
        <title>Genomic Encyclopedia of Type Strains, Phase IV (KMG-IV): sequencing the most valuable type-strain genomes for metagenomic binning, comparative biology and taxonomic classification.</title>
        <authorList>
            <person name="Goeker M."/>
        </authorList>
    </citation>
    <scope>NUCLEOTIDE SEQUENCE [LARGE SCALE GENOMIC DNA]</scope>
    <source>
        <strain evidence="7 9">DSM 26613</strain>
    </source>
</reference>
<keyword evidence="1 4" id="KW-0813">Transport</keyword>
<comment type="subcellular location">
    <subcellularLocation>
        <location evidence="4">Periplasm</location>
    </subcellularLocation>
</comment>
<dbReference type="RefSeq" id="WP_167661084.1">
    <property type="nucleotide sequence ID" value="NZ_BMCQ01000001.1"/>
</dbReference>
<organism evidence="6 8">
    <name type="scientific">Paenalcaligenes hominis</name>
    <dbReference type="NCBI Taxonomy" id="643674"/>
    <lineage>
        <taxon>Bacteria</taxon>
        <taxon>Pseudomonadati</taxon>
        <taxon>Pseudomonadota</taxon>
        <taxon>Betaproteobacteria</taxon>
        <taxon>Burkholderiales</taxon>
        <taxon>Alcaligenaceae</taxon>
        <taxon>Paenalcaligenes</taxon>
    </lineage>
</organism>
<keyword evidence="3 4" id="KW-0574">Periplasm</keyword>
<dbReference type="HAMAP" id="MF_01914">
    <property type="entry name" value="LPS_assembly_LptA"/>
    <property type="match status" value="1"/>
</dbReference>
<feature type="signal peptide" evidence="4">
    <location>
        <begin position="1"/>
        <end position="22"/>
    </location>
</feature>
<sequence precursor="true">MIKPLLLSLTFLFSLGSTTAWAQAADPDTVILSDSLEYDDINRLSTFVGNVILTRGNLNLRADKIVVNETADGGQHAIATVANSPKVLVRQESPEKFEIIKGESRQVEYNSATEQLILVGKAVITRYVCGQSIDSISGDRVIYNKKTDMYQAVSQATPGSGQNRVRSVARPRAHIDRAIAECQQKSH</sequence>
<dbReference type="EMBL" id="DYTQ01000047">
    <property type="protein sequence ID" value="HJH23679.1"/>
    <property type="molecule type" value="Genomic_DNA"/>
</dbReference>
<comment type="similarity">
    <text evidence="4">Belongs to the LptA family.</text>
</comment>
<evidence type="ECO:0000256" key="1">
    <source>
        <dbReference type="ARBA" id="ARBA00022448"/>
    </source>
</evidence>
<evidence type="ECO:0000256" key="3">
    <source>
        <dbReference type="ARBA" id="ARBA00022764"/>
    </source>
</evidence>
<dbReference type="Proteomes" id="UP000783934">
    <property type="component" value="Unassembled WGS sequence"/>
</dbReference>
<dbReference type="GO" id="GO:0017089">
    <property type="term" value="F:glycolipid transfer activity"/>
    <property type="evidence" value="ECO:0007669"/>
    <property type="project" value="TreeGrafter"/>
</dbReference>
<protein>
    <recommendedName>
        <fullName evidence="4">Lipopolysaccharide export system protein LptA</fullName>
    </recommendedName>
</protein>
<evidence type="ECO:0000259" key="5">
    <source>
        <dbReference type="Pfam" id="PF03968"/>
    </source>
</evidence>